<feature type="compositionally biased region" description="Polar residues" evidence="1">
    <location>
        <begin position="11"/>
        <end position="22"/>
    </location>
</feature>
<name>F4SB90_MELLP</name>
<feature type="compositionally biased region" description="Acidic residues" evidence="1">
    <location>
        <begin position="564"/>
        <end position="582"/>
    </location>
</feature>
<dbReference type="OrthoDB" id="2506374at2759"/>
<dbReference type="AlphaFoldDB" id="F4SB90"/>
<feature type="transmembrane region" description="Helical" evidence="2">
    <location>
        <begin position="160"/>
        <end position="180"/>
    </location>
</feature>
<feature type="compositionally biased region" description="Low complexity" evidence="1">
    <location>
        <begin position="63"/>
        <end position="72"/>
    </location>
</feature>
<evidence type="ECO:0000256" key="1">
    <source>
        <dbReference type="SAM" id="MobiDB-lite"/>
    </source>
</evidence>
<gene>
    <name evidence="3" type="ORF">MELLADRAFT_96176</name>
</gene>
<feature type="region of interest" description="Disordered" evidence="1">
    <location>
        <begin position="413"/>
        <end position="433"/>
    </location>
</feature>
<feature type="compositionally biased region" description="Basic residues" evidence="1">
    <location>
        <begin position="1"/>
        <end position="10"/>
    </location>
</feature>
<dbReference type="InParanoid" id="F4SB90"/>
<keyword evidence="2" id="KW-0812">Transmembrane</keyword>
<sequence length="582" mass="65275">MPPRLTRHSSRTNGATETQPNQLGLRDPSPTRNAENTQAAPQKKKRKQSKCVNQTSPQENDNENLNNNNLDNTTADDHPPDEDEDNEADRLTVDNYKEHMDAWSVGRLRTAIKKYKSSGGTRASTEVQTKARLINSKYEHELLMLALVDKVQLRTIKKAMYFYFSFVFLFLFVFSLYSHAEIVMLPSLSSDEVAPKKNPSNLGMYVSYAKESLALSMPNRGQEDGGDMLSQRNQINTDRWKALSLDQKAIFSPSLFYALAGAPNPYAASDNEDADDEDERGDIIVSVPKVRRLTPEEEALYRPIYEEMVDDDRVSANISKPKLGPSDALLQRKSLTAFQKFAHELACLANRLDFAFYLVGSSTLTPDKSNALGWTREFTTHRQVARWANKTSGLARVFATYAQGAAMADAIASATHPPELKPKRKRSDKPQRSDRIKIQLGRMLVQLTVKALGRKPTQSFPLTEDPKSALLKRKVPLEMVRSDACTLSEEALKLGFKKMRTKDREKWADDIKGGHFRLRNVGGVEATEVEAVALDATDLAEIDRSMGDECENLSKDKDKAGGTDQDDDEDDDDETQEVDDNE</sequence>
<protein>
    <submittedName>
        <fullName evidence="3">Uncharacterized protein</fullName>
    </submittedName>
</protein>
<dbReference type="EMBL" id="GL883185">
    <property type="protein sequence ID" value="EGF98107.1"/>
    <property type="molecule type" value="Genomic_DNA"/>
</dbReference>
<reference evidence="4" key="1">
    <citation type="journal article" date="2011" name="Proc. Natl. Acad. Sci. U.S.A.">
        <title>Obligate biotrophy features unraveled by the genomic analysis of rust fungi.</title>
        <authorList>
            <person name="Duplessis S."/>
            <person name="Cuomo C.A."/>
            <person name="Lin Y.-C."/>
            <person name="Aerts A."/>
            <person name="Tisserant E."/>
            <person name="Veneault-Fourrey C."/>
            <person name="Joly D.L."/>
            <person name="Hacquard S."/>
            <person name="Amselem J."/>
            <person name="Cantarel B.L."/>
            <person name="Chiu R."/>
            <person name="Coutinho P.M."/>
            <person name="Feau N."/>
            <person name="Field M."/>
            <person name="Frey P."/>
            <person name="Gelhaye E."/>
            <person name="Goldberg J."/>
            <person name="Grabherr M.G."/>
            <person name="Kodira C.D."/>
            <person name="Kohler A."/>
            <person name="Kuees U."/>
            <person name="Lindquist E.A."/>
            <person name="Lucas S.M."/>
            <person name="Mago R."/>
            <person name="Mauceli E."/>
            <person name="Morin E."/>
            <person name="Murat C."/>
            <person name="Pangilinan J.L."/>
            <person name="Park R."/>
            <person name="Pearson M."/>
            <person name="Quesneville H."/>
            <person name="Rouhier N."/>
            <person name="Sakthikumar S."/>
            <person name="Salamov A.A."/>
            <person name="Schmutz J."/>
            <person name="Selles B."/>
            <person name="Shapiro H."/>
            <person name="Tanguay P."/>
            <person name="Tuskan G.A."/>
            <person name="Henrissat B."/>
            <person name="Van de Peer Y."/>
            <person name="Rouze P."/>
            <person name="Ellis J.G."/>
            <person name="Dodds P.N."/>
            <person name="Schein J.E."/>
            <person name="Zhong S."/>
            <person name="Hamelin R.C."/>
            <person name="Grigoriev I.V."/>
            <person name="Szabo L.J."/>
            <person name="Martin F."/>
        </authorList>
    </citation>
    <scope>NUCLEOTIDE SEQUENCE [LARGE SCALE GENOMIC DNA]</scope>
    <source>
        <strain evidence="4">98AG31 / pathotype 3-4-7</strain>
    </source>
</reference>
<proteinExistence type="predicted"/>
<keyword evidence="2" id="KW-0472">Membrane</keyword>
<evidence type="ECO:0000256" key="2">
    <source>
        <dbReference type="SAM" id="Phobius"/>
    </source>
</evidence>
<feature type="region of interest" description="Disordered" evidence="1">
    <location>
        <begin position="543"/>
        <end position="582"/>
    </location>
</feature>
<organism evidence="4">
    <name type="scientific">Melampsora larici-populina (strain 98AG31 / pathotype 3-4-7)</name>
    <name type="common">Poplar leaf rust fungus</name>
    <dbReference type="NCBI Taxonomy" id="747676"/>
    <lineage>
        <taxon>Eukaryota</taxon>
        <taxon>Fungi</taxon>
        <taxon>Dikarya</taxon>
        <taxon>Basidiomycota</taxon>
        <taxon>Pucciniomycotina</taxon>
        <taxon>Pucciniomycetes</taxon>
        <taxon>Pucciniales</taxon>
        <taxon>Melampsoraceae</taxon>
        <taxon>Melampsora</taxon>
    </lineage>
</organism>
<evidence type="ECO:0000313" key="3">
    <source>
        <dbReference type="EMBL" id="EGF98107.1"/>
    </source>
</evidence>
<dbReference type="VEuPathDB" id="FungiDB:MELLADRAFT_96176"/>
<dbReference type="KEGG" id="mlr:MELLADRAFT_96176"/>
<dbReference type="GeneID" id="18937502"/>
<dbReference type="RefSeq" id="XP_007418629.1">
    <property type="nucleotide sequence ID" value="XM_007418567.1"/>
</dbReference>
<evidence type="ECO:0000313" key="4">
    <source>
        <dbReference type="Proteomes" id="UP000001072"/>
    </source>
</evidence>
<keyword evidence="4" id="KW-1185">Reference proteome</keyword>
<feature type="region of interest" description="Disordered" evidence="1">
    <location>
        <begin position="1"/>
        <end position="88"/>
    </location>
</feature>
<feature type="compositionally biased region" description="Polar residues" evidence="1">
    <location>
        <begin position="30"/>
        <end position="40"/>
    </location>
</feature>
<keyword evidence="2" id="KW-1133">Transmembrane helix</keyword>
<dbReference type="HOGENOM" id="CLU_025212_2_1_1"/>
<accession>F4SB90</accession>
<feature type="compositionally biased region" description="Basic and acidic residues" evidence="1">
    <location>
        <begin position="543"/>
        <end position="561"/>
    </location>
</feature>
<dbReference type="Proteomes" id="UP000001072">
    <property type="component" value="Unassembled WGS sequence"/>
</dbReference>